<organism evidence="6 7">
    <name type="scientific">Sphingomonas glacialis</name>
    <dbReference type="NCBI Taxonomy" id="658225"/>
    <lineage>
        <taxon>Bacteria</taxon>
        <taxon>Pseudomonadati</taxon>
        <taxon>Pseudomonadota</taxon>
        <taxon>Alphaproteobacteria</taxon>
        <taxon>Sphingomonadales</taxon>
        <taxon>Sphingomonadaceae</taxon>
        <taxon>Sphingomonas</taxon>
    </lineage>
</organism>
<comment type="similarity">
    <text evidence="1 4">Belongs to the glycosyl hydrolase 1 family.</text>
</comment>
<dbReference type="PRINTS" id="PR00131">
    <property type="entry name" value="GLHYDRLASE1"/>
</dbReference>
<comment type="caution">
    <text evidence="6">The sequence shown here is derived from an EMBL/GenBank/DDBJ whole genome shotgun (WGS) entry which is preliminary data.</text>
</comment>
<feature type="chain" id="PRO_5021208245" evidence="5">
    <location>
        <begin position="28"/>
        <end position="439"/>
    </location>
</feature>
<dbReference type="RefSeq" id="WP_140852730.1">
    <property type="nucleotide sequence ID" value="NZ_RCZC01000015.1"/>
</dbReference>
<dbReference type="EMBL" id="RCZC01000015">
    <property type="protein sequence ID" value="TPG46404.1"/>
    <property type="molecule type" value="Genomic_DNA"/>
</dbReference>
<dbReference type="InterPro" id="IPR017853">
    <property type="entry name" value="GH"/>
</dbReference>
<keyword evidence="3" id="KW-0326">Glycosidase</keyword>
<dbReference type="Proteomes" id="UP000319931">
    <property type="component" value="Unassembled WGS sequence"/>
</dbReference>
<dbReference type="AlphaFoldDB" id="A0A502FAS0"/>
<keyword evidence="5" id="KW-0732">Signal</keyword>
<dbReference type="OrthoDB" id="9765195at2"/>
<evidence type="ECO:0000256" key="3">
    <source>
        <dbReference type="ARBA" id="ARBA00023295"/>
    </source>
</evidence>
<name>A0A502FAS0_9SPHN</name>
<dbReference type="InterPro" id="IPR006311">
    <property type="entry name" value="TAT_signal"/>
</dbReference>
<keyword evidence="7" id="KW-1185">Reference proteome</keyword>
<keyword evidence="2 6" id="KW-0378">Hydrolase</keyword>
<evidence type="ECO:0000313" key="6">
    <source>
        <dbReference type="EMBL" id="TPG46404.1"/>
    </source>
</evidence>
<evidence type="ECO:0000256" key="2">
    <source>
        <dbReference type="ARBA" id="ARBA00022801"/>
    </source>
</evidence>
<gene>
    <name evidence="6" type="ORF">EAH76_23635</name>
</gene>
<dbReference type="GO" id="GO:0008422">
    <property type="term" value="F:beta-glucosidase activity"/>
    <property type="evidence" value="ECO:0007669"/>
    <property type="project" value="TreeGrafter"/>
</dbReference>
<dbReference type="Pfam" id="PF00232">
    <property type="entry name" value="Glyco_hydro_1"/>
    <property type="match status" value="2"/>
</dbReference>
<dbReference type="PANTHER" id="PTHR10353:SF36">
    <property type="entry name" value="LP05116P"/>
    <property type="match status" value="1"/>
</dbReference>
<dbReference type="InterPro" id="IPR001360">
    <property type="entry name" value="Glyco_hydro_1"/>
</dbReference>
<dbReference type="SUPFAM" id="SSF51445">
    <property type="entry name" value="(Trans)glycosidases"/>
    <property type="match status" value="1"/>
</dbReference>
<sequence>MTIDRRNFLASATAAVTGAALATPAFAAVRARDTFPKGFLWGAATAGHQVEGNNVNTDVWVLEHVTPTVFAEPSGDADNSFELWREDLDLVKRLGLNTYRFSLEWARIEPEPGQFSVAMLDHYKAIVDGCRARGIAPLVTYNHYTTPIWFARQGGWLHADAPALFARFCGHATRHLGAGISHAMTLNEPNIMRILRFVLPEPVFAIQHAMLESAARSLGVRKFIAGNAVDASDVDAMTVNLIAGHKAARAAIKAVRPDLPVGFTLSMFDDEAVGGAARRDAARQELYSAWLAVARDDDFMGVQNYERVLWGADGRLPPPKGAILNTSGGEVYARSLANAVSYAHAEAKVPIIVTEHGVSTADDGIRARLIPAALAALRGVMAEGVPVHGYCHWSLLDNYEWISGYKQQLGLVAVDRTTFARTPKQSAFIYGAIARRNAL</sequence>
<protein>
    <submittedName>
        <fullName evidence="6">Glycoside hydrolase family 1 protein</fullName>
    </submittedName>
</protein>
<feature type="signal peptide" evidence="5">
    <location>
        <begin position="1"/>
        <end position="27"/>
    </location>
</feature>
<evidence type="ECO:0000256" key="4">
    <source>
        <dbReference type="RuleBase" id="RU003690"/>
    </source>
</evidence>
<accession>A0A502FAS0</accession>
<reference evidence="6 7" key="1">
    <citation type="journal article" date="2019" name="Environ. Microbiol.">
        <title>Species interactions and distinct microbial communities in high Arctic permafrost affected cryosols are associated with the CH4 and CO2 gas fluxes.</title>
        <authorList>
            <person name="Altshuler I."/>
            <person name="Hamel J."/>
            <person name="Turney S."/>
            <person name="Magnuson E."/>
            <person name="Levesque R."/>
            <person name="Greer C."/>
            <person name="Whyte L.G."/>
        </authorList>
    </citation>
    <scope>NUCLEOTIDE SEQUENCE [LARGE SCALE GENOMIC DNA]</scope>
    <source>
        <strain evidence="6 7">E6.1</strain>
    </source>
</reference>
<dbReference type="GO" id="GO:0005829">
    <property type="term" value="C:cytosol"/>
    <property type="evidence" value="ECO:0007669"/>
    <property type="project" value="TreeGrafter"/>
</dbReference>
<evidence type="ECO:0000256" key="1">
    <source>
        <dbReference type="ARBA" id="ARBA00010838"/>
    </source>
</evidence>
<dbReference type="GO" id="GO:0016052">
    <property type="term" value="P:carbohydrate catabolic process"/>
    <property type="evidence" value="ECO:0007669"/>
    <property type="project" value="TreeGrafter"/>
</dbReference>
<evidence type="ECO:0000256" key="5">
    <source>
        <dbReference type="SAM" id="SignalP"/>
    </source>
</evidence>
<dbReference type="Gene3D" id="3.20.20.80">
    <property type="entry name" value="Glycosidases"/>
    <property type="match status" value="1"/>
</dbReference>
<evidence type="ECO:0000313" key="7">
    <source>
        <dbReference type="Proteomes" id="UP000319931"/>
    </source>
</evidence>
<dbReference type="PROSITE" id="PS51318">
    <property type="entry name" value="TAT"/>
    <property type="match status" value="1"/>
</dbReference>
<proteinExistence type="inferred from homology"/>
<dbReference type="PANTHER" id="PTHR10353">
    <property type="entry name" value="GLYCOSYL HYDROLASE"/>
    <property type="match status" value="1"/>
</dbReference>